<reference evidence="5 6" key="1">
    <citation type="submission" date="2019-06" db="EMBL/GenBank/DDBJ databases">
        <title>Genome sequence of Rhodobacteraceae bacterium D4M1.</title>
        <authorList>
            <person name="Cao J."/>
        </authorList>
    </citation>
    <scope>NUCLEOTIDE SEQUENCE [LARGE SCALE GENOMIC DNA]</scope>
    <source>
        <strain evidence="5 6">D4M1</strain>
    </source>
</reference>
<evidence type="ECO:0000256" key="1">
    <source>
        <dbReference type="ARBA" id="ARBA00023125"/>
    </source>
</evidence>
<dbReference type="GO" id="GO:0000160">
    <property type="term" value="P:phosphorelay signal transduction system"/>
    <property type="evidence" value="ECO:0007669"/>
    <property type="project" value="InterPro"/>
</dbReference>
<dbReference type="InterPro" id="IPR027417">
    <property type="entry name" value="P-loop_NTPase"/>
</dbReference>
<sequence>MQEDRPLYSDRPIRPAPPPPGGVFAFGPFRLDTARRQLLCDARECPLGARALDLLLALLEAPGELVSKNRLFDAAWPDTVVDESNLRAQVALLRKALGDGRDGARYIVAVPGRGYRFVAPVERRESRHEPPRARRAPHARPSAGLPASAPRLPRPIGRDDIIDGLAGRLRRTRFVTIVGPGGIGKTTVALAVAAELAGEYRDGVCFLDLAPLAAPGLLPSALAAALSLPGITDDPTPAILEELRGREMLVVLDCCEHVIEPAALLAERLLRQAPRVHVLATSREPLRAEGEGVHRLPPLDAPPLLPDLTAAEALSYPAVQLFAERAAACVEGFVLTDAEAEAAGHICRKLDGLALAIELAAARVDALGVRGLAERLDDRFAVLTQGRRTARSRHRTLGAVLDWSFDLLPAAERLLLNRLSVFRGGFSMDAAVAVAGDGEGDGALSGMEVCQGLANLVSKSLIVAMMTEGAAEYRLPDSTRIYARAKLAATQDGDRLAERHARHLVTLLGGGPASATARAAHLDDVRAALEWSFGPGGDSALAATLAAAAIPLWMSLSLVDECRRCVSRALECEDTRADPRLHMTLCAAYGLSLIYTRGPGAETGEALSQALLRARELQDSDQQLRVLWGLGAFHGSQGAFPAALHHAQAFLAAAVTPADRLVGDRMIGTVQHFLGAQETARPALERLLHGGEAPAGGTDMIRFQYDQRVTASATLSWVCWILGAPDTARQHSHDALQRATAADHLNSRVYALVESCCPMALLTGDTAALANAVEALNAPERAGPVPVWRLTGDLYRGLLALRRGLYRQGVDMLSEALETRRSLGFTARHDFFRGCLAEALARMGEIDRARAEIDAALAGAARQSEAWCRPELLRLKGEILLVGGAEAEAREAWHAGLDLARRDSALGWELRLATSLARLLQTRGRPVEARALLAPVFARFHEGNDTADLRAARHLLSGRN</sequence>
<dbReference type="SMART" id="SM00862">
    <property type="entry name" value="Trans_reg_C"/>
    <property type="match status" value="1"/>
</dbReference>
<dbReference type="SUPFAM" id="SSF48452">
    <property type="entry name" value="TPR-like"/>
    <property type="match status" value="1"/>
</dbReference>
<gene>
    <name evidence="5" type="ORF">FDP22_00625</name>
</gene>
<dbReference type="PANTHER" id="PTHR47691">
    <property type="entry name" value="REGULATOR-RELATED"/>
    <property type="match status" value="1"/>
</dbReference>
<feature type="region of interest" description="Disordered" evidence="3">
    <location>
        <begin position="1"/>
        <end position="21"/>
    </location>
</feature>
<dbReference type="InterPro" id="IPR011990">
    <property type="entry name" value="TPR-like_helical_dom_sf"/>
</dbReference>
<feature type="region of interest" description="Disordered" evidence="3">
    <location>
        <begin position="121"/>
        <end position="152"/>
    </location>
</feature>
<keyword evidence="6" id="KW-1185">Reference proteome</keyword>
<dbReference type="Gene3D" id="1.10.10.10">
    <property type="entry name" value="Winged helix-like DNA-binding domain superfamily/Winged helix DNA-binding domain"/>
    <property type="match status" value="1"/>
</dbReference>
<evidence type="ECO:0000313" key="6">
    <source>
        <dbReference type="Proteomes" id="UP000305888"/>
    </source>
</evidence>
<proteinExistence type="predicted"/>
<dbReference type="Proteomes" id="UP000305888">
    <property type="component" value="Chromosome"/>
</dbReference>
<dbReference type="PROSITE" id="PS51755">
    <property type="entry name" value="OMPR_PHOB"/>
    <property type="match status" value="1"/>
</dbReference>
<feature type="compositionally biased region" description="Basic and acidic residues" evidence="3">
    <location>
        <begin position="1"/>
        <end position="13"/>
    </location>
</feature>
<name>A0A5B8FPK9_9RHOB</name>
<evidence type="ECO:0000259" key="4">
    <source>
        <dbReference type="PROSITE" id="PS51755"/>
    </source>
</evidence>
<dbReference type="InterPro" id="IPR058852">
    <property type="entry name" value="HTH_77"/>
</dbReference>
<evidence type="ECO:0000256" key="3">
    <source>
        <dbReference type="SAM" id="MobiDB-lite"/>
    </source>
</evidence>
<dbReference type="GO" id="GO:0003677">
    <property type="term" value="F:DNA binding"/>
    <property type="evidence" value="ECO:0007669"/>
    <property type="project" value="UniProtKB-UniRule"/>
</dbReference>
<dbReference type="AlphaFoldDB" id="A0A5B8FPK9"/>
<dbReference type="EMBL" id="CP040818">
    <property type="protein sequence ID" value="QDL90426.1"/>
    <property type="molecule type" value="Genomic_DNA"/>
</dbReference>
<feature type="compositionally biased region" description="Basic and acidic residues" evidence="3">
    <location>
        <begin position="121"/>
        <end position="132"/>
    </location>
</feature>
<evidence type="ECO:0000313" key="5">
    <source>
        <dbReference type="EMBL" id="QDL90426.1"/>
    </source>
</evidence>
<accession>A0A5B8FPK9</accession>
<dbReference type="Pfam" id="PF00486">
    <property type="entry name" value="Trans_reg_C"/>
    <property type="match status" value="1"/>
</dbReference>
<keyword evidence="1 2" id="KW-0238">DNA-binding</keyword>
<dbReference type="InterPro" id="IPR016032">
    <property type="entry name" value="Sig_transdc_resp-reg_C-effctor"/>
</dbReference>
<dbReference type="Gene3D" id="3.40.50.300">
    <property type="entry name" value="P-loop containing nucleotide triphosphate hydrolases"/>
    <property type="match status" value="1"/>
</dbReference>
<evidence type="ECO:0000256" key="2">
    <source>
        <dbReference type="PROSITE-ProRule" id="PRU01091"/>
    </source>
</evidence>
<dbReference type="Gene3D" id="1.25.40.10">
    <property type="entry name" value="Tetratricopeptide repeat domain"/>
    <property type="match status" value="1"/>
</dbReference>
<dbReference type="GO" id="GO:0006355">
    <property type="term" value="P:regulation of DNA-templated transcription"/>
    <property type="evidence" value="ECO:0007669"/>
    <property type="project" value="InterPro"/>
</dbReference>
<feature type="domain" description="OmpR/PhoB-type" evidence="4">
    <location>
        <begin position="21"/>
        <end position="119"/>
    </location>
</feature>
<dbReference type="PANTHER" id="PTHR47691:SF3">
    <property type="entry name" value="HTH-TYPE TRANSCRIPTIONAL REGULATOR RV0890C-RELATED"/>
    <property type="match status" value="1"/>
</dbReference>
<dbReference type="KEGG" id="ppru:FDP22_00625"/>
<dbReference type="Pfam" id="PF25872">
    <property type="entry name" value="HTH_77"/>
    <property type="match status" value="1"/>
</dbReference>
<organism evidence="5 6">
    <name type="scientific">Paroceanicella profunda</name>
    <dbReference type="NCBI Taxonomy" id="2579971"/>
    <lineage>
        <taxon>Bacteria</taxon>
        <taxon>Pseudomonadati</taxon>
        <taxon>Pseudomonadota</taxon>
        <taxon>Alphaproteobacteria</taxon>
        <taxon>Rhodobacterales</taxon>
        <taxon>Paracoccaceae</taxon>
        <taxon>Paroceanicella</taxon>
    </lineage>
</organism>
<dbReference type="InterPro" id="IPR036388">
    <property type="entry name" value="WH-like_DNA-bd_sf"/>
</dbReference>
<dbReference type="OrthoDB" id="4473689at2"/>
<dbReference type="InterPro" id="IPR001867">
    <property type="entry name" value="OmpR/PhoB-type_DNA-bd"/>
</dbReference>
<dbReference type="SUPFAM" id="SSF46894">
    <property type="entry name" value="C-terminal effector domain of the bipartite response regulators"/>
    <property type="match status" value="1"/>
</dbReference>
<protein>
    <submittedName>
        <fullName evidence="5">Adenylate cyclase</fullName>
    </submittedName>
</protein>
<feature type="DNA-binding region" description="OmpR/PhoB-type" evidence="2">
    <location>
        <begin position="21"/>
        <end position="119"/>
    </location>
</feature>
<dbReference type="SUPFAM" id="SSF52540">
    <property type="entry name" value="P-loop containing nucleoside triphosphate hydrolases"/>
    <property type="match status" value="1"/>
</dbReference>